<dbReference type="EMBL" id="LWGR01000015">
    <property type="protein sequence ID" value="KZM70421.1"/>
    <property type="molecule type" value="Genomic_DNA"/>
</dbReference>
<protein>
    <submittedName>
        <fullName evidence="1">Uncharacterized protein</fullName>
    </submittedName>
</protein>
<name>A0A164JHY9_9NOCA</name>
<accession>A0A164JHY9</accession>
<dbReference type="Proteomes" id="UP000076512">
    <property type="component" value="Unassembled WGS sequence"/>
</dbReference>
<reference evidence="1 2" key="1">
    <citation type="submission" date="2016-04" db="EMBL/GenBank/DDBJ databases">
        <authorList>
            <person name="Evans L.H."/>
            <person name="Alamgir A."/>
            <person name="Owens N."/>
            <person name="Weber N.D."/>
            <person name="Virtaneva K."/>
            <person name="Barbian K."/>
            <person name="Babar A."/>
            <person name="Rosenke K."/>
        </authorList>
    </citation>
    <scope>NUCLEOTIDE SEQUENCE [LARGE SCALE GENOMIC DNA]</scope>
    <source>
        <strain evidence="1 2">IFM 0406</strain>
    </source>
</reference>
<dbReference type="STRING" id="455432.AWN90_03840"/>
<dbReference type="RefSeq" id="WP_067577705.1">
    <property type="nucleotide sequence ID" value="NZ_JABMCZ010000003.1"/>
</dbReference>
<dbReference type="OrthoDB" id="4529155at2"/>
<organism evidence="1 2">
    <name type="scientific">Nocardia terpenica</name>
    <dbReference type="NCBI Taxonomy" id="455432"/>
    <lineage>
        <taxon>Bacteria</taxon>
        <taxon>Bacillati</taxon>
        <taxon>Actinomycetota</taxon>
        <taxon>Actinomycetes</taxon>
        <taxon>Mycobacteriales</taxon>
        <taxon>Nocardiaceae</taxon>
        <taxon>Nocardia</taxon>
    </lineage>
</organism>
<keyword evidence="2" id="KW-1185">Reference proteome</keyword>
<evidence type="ECO:0000313" key="2">
    <source>
        <dbReference type="Proteomes" id="UP000076512"/>
    </source>
</evidence>
<comment type="caution">
    <text evidence="1">The sequence shown here is derived from an EMBL/GenBank/DDBJ whole genome shotgun (WGS) entry which is preliminary data.</text>
</comment>
<evidence type="ECO:0000313" key="1">
    <source>
        <dbReference type="EMBL" id="KZM70421.1"/>
    </source>
</evidence>
<proteinExistence type="predicted"/>
<dbReference type="AlphaFoldDB" id="A0A164JHY9"/>
<gene>
    <name evidence="1" type="ORF">AWN90_03840</name>
</gene>
<sequence length="324" mass="35595">MIRPTRSQARVLKAIQNATVDITEGSRRIAEWTKNTAEPAPHRWHEDIQGRQDVRRWLESAARAGGVPQRWIDHVRERGERERPVRWRSDLYLRDPEPVDRDALLGVVGRDIAAIREIAALGARYALVGSDADAQAASIVERRLYQRWEHAAMLTQLLGITAAEAERLWATEPEWAARSAHAVSRLSPTVVGDRLMELAYVDRDMERIGPQAIALREAGFTALAARHAPPTPAYLVSEVKTALAVRDPEVGPEQEATPGRDIEHALEKVGLGGSATPPTAPVFSSAASHEAITVTRRAFDAAPVFSSAAEPEWFGRSGDAEVGL</sequence>